<keyword evidence="1" id="KW-1133">Transmembrane helix</keyword>
<reference evidence="2 3" key="1">
    <citation type="submission" date="2018-08" db="EMBL/GenBank/DDBJ databases">
        <title>A genome reference for cultivated species of the human gut microbiota.</title>
        <authorList>
            <person name="Zou Y."/>
            <person name="Xue W."/>
            <person name="Luo G."/>
        </authorList>
    </citation>
    <scope>NUCLEOTIDE SEQUENCE [LARGE SCALE GENOMIC DNA]</scope>
    <source>
        <strain evidence="2 3">AF28-15</strain>
    </source>
</reference>
<keyword evidence="1" id="KW-0812">Transmembrane</keyword>
<dbReference type="RefSeq" id="WP_118109682.1">
    <property type="nucleotide sequence ID" value="NZ_QRTF01000012.1"/>
</dbReference>
<protein>
    <submittedName>
        <fullName evidence="2">Uncharacterized protein</fullName>
    </submittedName>
</protein>
<comment type="caution">
    <text evidence="2">The sequence shown here is derived from an EMBL/GenBank/DDBJ whole genome shotgun (WGS) entry which is preliminary data.</text>
</comment>
<dbReference type="AlphaFoldDB" id="A0A412BA08"/>
<evidence type="ECO:0000256" key="1">
    <source>
        <dbReference type="SAM" id="Phobius"/>
    </source>
</evidence>
<name>A0A412BA08_9FIRM</name>
<proteinExistence type="predicted"/>
<evidence type="ECO:0000313" key="2">
    <source>
        <dbReference type="EMBL" id="RGQ50230.1"/>
    </source>
</evidence>
<sequence>MSFFIAGGVGGISVSILGLVVYNLSNTGGKKTSTYILTVAFFEVDSEGVVLTHSLIDYNDKLGIRDEINSMKWDAIKGISYSEELNSICIDGKGEKKTIWKSEKRKERSPRKKAINRIILYLPYDSKDKFIHLFMTYGKEIEMVK</sequence>
<gene>
    <name evidence="2" type="ORF">DWY96_07430</name>
</gene>
<feature type="transmembrane region" description="Helical" evidence="1">
    <location>
        <begin position="6"/>
        <end position="24"/>
    </location>
</feature>
<dbReference type="EMBL" id="QRTF01000012">
    <property type="protein sequence ID" value="RGQ50230.1"/>
    <property type="molecule type" value="Genomic_DNA"/>
</dbReference>
<accession>A0A412BA08</accession>
<evidence type="ECO:0000313" key="3">
    <source>
        <dbReference type="Proteomes" id="UP000283738"/>
    </source>
</evidence>
<keyword evidence="1" id="KW-0472">Membrane</keyword>
<organism evidence="2 3">
    <name type="scientific">Roseburia inulinivorans</name>
    <dbReference type="NCBI Taxonomy" id="360807"/>
    <lineage>
        <taxon>Bacteria</taxon>
        <taxon>Bacillati</taxon>
        <taxon>Bacillota</taxon>
        <taxon>Clostridia</taxon>
        <taxon>Lachnospirales</taxon>
        <taxon>Lachnospiraceae</taxon>
        <taxon>Roseburia</taxon>
    </lineage>
</organism>
<dbReference type="Proteomes" id="UP000283738">
    <property type="component" value="Unassembled WGS sequence"/>
</dbReference>